<feature type="region of interest" description="Disordered" evidence="10">
    <location>
        <begin position="546"/>
        <end position="589"/>
    </location>
</feature>
<dbReference type="EMBL" id="HG994589">
    <property type="protein sequence ID" value="CAF2791575.1"/>
    <property type="molecule type" value="Genomic_DNA"/>
</dbReference>
<evidence type="ECO:0000256" key="4">
    <source>
        <dbReference type="ARBA" id="ARBA00022691"/>
    </source>
</evidence>
<dbReference type="InterPro" id="IPR011705">
    <property type="entry name" value="BACK"/>
</dbReference>
<feature type="transmembrane region" description="Helical" evidence="11">
    <location>
        <begin position="213"/>
        <end position="232"/>
    </location>
</feature>
<dbReference type="Gene3D" id="3.30.750.210">
    <property type="match status" value="1"/>
</dbReference>
<dbReference type="FunFam" id="3.40.50.12160:FF:000003">
    <property type="entry name" value="CDK5 regulatory subunit-associated protein 1"/>
    <property type="match status" value="1"/>
</dbReference>
<keyword evidence="8" id="KW-0411">Iron-sulfur</keyword>
<keyword evidence="7" id="KW-0408">Iron</keyword>
<dbReference type="FunFam" id="1.25.40.420:FF:000001">
    <property type="entry name" value="Kelch-like family member 12"/>
    <property type="match status" value="1"/>
</dbReference>
<dbReference type="Gene3D" id="1.25.40.420">
    <property type="match status" value="1"/>
</dbReference>
<dbReference type="Gene3D" id="2.120.10.80">
    <property type="entry name" value="Kelch-type beta propeller"/>
    <property type="match status" value="1"/>
</dbReference>
<dbReference type="SUPFAM" id="SSF54695">
    <property type="entry name" value="POZ domain"/>
    <property type="match status" value="1"/>
</dbReference>
<keyword evidence="2" id="KW-0880">Kelch repeat</keyword>
<dbReference type="SMART" id="SM00612">
    <property type="entry name" value="Kelch"/>
    <property type="match status" value="6"/>
</dbReference>
<dbReference type="InterPro" id="IPR011333">
    <property type="entry name" value="SKP1/BTB/POZ_sf"/>
</dbReference>
<dbReference type="InterPro" id="IPR015915">
    <property type="entry name" value="Kelch-typ_b-propeller"/>
</dbReference>
<dbReference type="GO" id="GO:0046872">
    <property type="term" value="F:metal ion binding"/>
    <property type="evidence" value="ECO:0007669"/>
    <property type="project" value="UniProtKB-KW"/>
</dbReference>
<reference evidence="12" key="1">
    <citation type="submission" date="2021-02" db="EMBL/GenBank/DDBJ databases">
        <authorList>
            <person name="Bekaert M."/>
        </authorList>
    </citation>
    <scope>NUCLEOTIDE SEQUENCE</scope>
    <source>
        <strain evidence="12">IoA-00</strain>
    </source>
</reference>
<dbReference type="GO" id="GO:0003779">
    <property type="term" value="F:actin binding"/>
    <property type="evidence" value="ECO:0007669"/>
    <property type="project" value="UniProtKB-KW"/>
</dbReference>
<dbReference type="Proteomes" id="UP000675881">
    <property type="component" value="Chromosome 10"/>
</dbReference>
<sequence length="1181" mass="134309">MSILITLTVHFIIQFIALNKLHFRRSDDALDAERLGGNLHFSCIDGLTLKKDKELSRILASSLRVPHTHHITYKNEIIQIMNASGCENMSIGLHCMDTSNNVRELLVSMLTTKQCDTKSLTQLFLAQLRDIGEHRRSRLHKRKACLIQIGDVEKDLTKKLTGDWKETLLRRFSTDSRRLQLFSSNKDHVDVITTSLFKINKQTFMLKEVKGRVYRMMALVLSISFLILNIVIKYRLKLHLSHISMKSTWMVEVDEYFWMFKGCQMNVSDAEVVQSVLLKYGYKFTRDPADAQIHLLVTCSIREGAENKVWRKTLKIYRETKEDYKGSLKSVFWDVWLRDLRRSSSKILLLPTLDVLPVQLNADAVTAFVSIQRGCDNMCSYCIVPFTRGRERSRPISSILDEMQDPQHLLRLFTNLKYVLLLLILKTFPKTCSTIDIRTIKYLFYSGFLCLREKTNAHRKLDDNVPEELKKKRFLELYELEKTMSRQLNEKLLNSEQCVLIEGDSKRSPNDFQGRADGNNKVIFPKDFNLKPGDYCTVHITHSNSATLKEAEEDEEDQRHYPEDQQLRLRPTEGGLSPPSQTDEEPNKRRFKDIHHAWKILESLNSMRNSSNLTDVQLISVSEGTNSNLKPIRAHKAVLSARSPYFRAMFDSRWDEGESNQVIKIELVSPESLEMLVDYVYTSEITVDEENVQSLLPAANVLQLTDVRDFCCEFLLGQLHPSNCLGINRFADIHGCIDLVESTHKYIEGHFTEVLDSEEFLCLEDPKMIIPLISSNTITVSGEDKILESVLAWVNHDLDKRCEYLSKLIEHVRLPLLDPFYLLSKVEESRLVKDSSECKDFIIEALKYHLYNLSSPVDSSLSSLKSFHLTLDEENPRLRPREPAGLPKVLLAIGGQAPKAVRSVECFDFKLGKWLFLSEMISRRCRCGVAVVKGKVYGVGGFNGSLRVKSVEEFDIGSDTWRPAPTMESRRSTLGVAVLNDRIYAVGGFDGSSGLNTAEVLDLSSSAPQPSVWRSIACMSTRRSSVGVGVLNGLIYAVGGYDGNSRQCLSSVEVYHPEKNYWSSVRDMSARRSGAGVGVLDDLLYAIGGHDGPFVRKSVERYCEEAQTWTSIADMNHCRRNAGVVTYNGLLYVVGGDDGTSNLRSMEYYNPKNDSWTVLDANLILGRSYTGFCVIDKPADY</sequence>
<dbReference type="GO" id="GO:0016567">
    <property type="term" value="P:protein ubiquitination"/>
    <property type="evidence" value="ECO:0007669"/>
    <property type="project" value="UniProtKB-UniPathway"/>
</dbReference>
<keyword evidence="9" id="KW-0009">Actin-binding</keyword>
<dbReference type="InterPro" id="IPR038135">
    <property type="entry name" value="Methylthiotransferase_N_sf"/>
</dbReference>
<dbReference type="PANTHER" id="PTHR24412">
    <property type="entry name" value="KELCH PROTEIN"/>
    <property type="match status" value="1"/>
</dbReference>
<evidence type="ECO:0000256" key="9">
    <source>
        <dbReference type="ARBA" id="ARBA00023203"/>
    </source>
</evidence>
<dbReference type="SMART" id="SM00875">
    <property type="entry name" value="BACK"/>
    <property type="match status" value="1"/>
</dbReference>
<dbReference type="InterPro" id="IPR013848">
    <property type="entry name" value="Methylthiotransferase_N"/>
</dbReference>
<dbReference type="InterPro" id="IPR007197">
    <property type="entry name" value="rSAM"/>
</dbReference>
<dbReference type="SFLD" id="SFLDS00029">
    <property type="entry name" value="Radical_SAM"/>
    <property type="match status" value="1"/>
</dbReference>
<dbReference type="PROSITE" id="PS51449">
    <property type="entry name" value="MTTASE_N"/>
    <property type="match status" value="1"/>
</dbReference>
<organism evidence="12 13">
    <name type="scientific">Lepeophtheirus salmonis</name>
    <name type="common">Salmon louse</name>
    <name type="synonym">Caligus salmonis</name>
    <dbReference type="NCBI Taxonomy" id="72036"/>
    <lineage>
        <taxon>Eukaryota</taxon>
        <taxon>Metazoa</taxon>
        <taxon>Ecdysozoa</taxon>
        <taxon>Arthropoda</taxon>
        <taxon>Crustacea</taxon>
        <taxon>Multicrustacea</taxon>
        <taxon>Hexanauplia</taxon>
        <taxon>Copepoda</taxon>
        <taxon>Siphonostomatoida</taxon>
        <taxon>Caligidae</taxon>
        <taxon>Lepeophtheirus</taxon>
    </lineage>
</organism>
<evidence type="ECO:0000256" key="8">
    <source>
        <dbReference type="ARBA" id="ARBA00023014"/>
    </source>
</evidence>
<dbReference type="SMART" id="SM00225">
    <property type="entry name" value="BTB"/>
    <property type="match status" value="1"/>
</dbReference>
<evidence type="ECO:0000256" key="10">
    <source>
        <dbReference type="SAM" id="MobiDB-lite"/>
    </source>
</evidence>
<keyword evidence="4" id="KW-0949">S-adenosyl-L-methionine</keyword>
<gene>
    <name evidence="12" type="ORF">LSAA_2544</name>
</gene>
<dbReference type="PANTHER" id="PTHR24412:SF466">
    <property type="entry name" value="RING CANAL KELCH PROTEIN"/>
    <property type="match status" value="1"/>
</dbReference>
<keyword evidence="13" id="KW-1185">Reference proteome</keyword>
<keyword evidence="11" id="KW-0472">Membrane</keyword>
<protein>
    <submittedName>
        <fullName evidence="12">KLHL2_3</fullName>
    </submittedName>
</protein>
<dbReference type="PROSITE" id="PS50097">
    <property type="entry name" value="BTB"/>
    <property type="match status" value="1"/>
</dbReference>
<accession>A0A7R8H0K5</accession>
<dbReference type="Pfam" id="PF00919">
    <property type="entry name" value="UPF0004"/>
    <property type="match status" value="1"/>
</dbReference>
<evidence type="ECO:0000256" key="2">
    <source>
        <dbReference type="ARBA" id="ARBA00022441"/>
    </source>
</evidence>
<dbReference type="Gene3D" id="3.40.50.12160">
    <property type="entry name" value="Methylthiotransferase, N-terminal domain"/>
    <property type="match status" value="1"/>
</dbReference>
<dbReference type="InterPro" id="IPR058240">
    <property type="entry name" value="rSAM_sf"/>
</dbReference>
<evidence type="ECO:0000256" key="7">
    <source>
        <dbReference type="ARBA" id="ARBA00023004"/>
    </source>
</evidence>
<dbReference type="Pfam" id="PF07707">
    <property type="entry name" value="BACK"/>
    <property type="match status" value="1"/>
</dbReference>
<dbReference type="InterPro" id="IPR011043">
    <property type="entry name" value="Gal_Oxase/kelch_b-propeller"/>
</dbReference>
<dbReference type="GO" id="GO:0035596">
    <property type="term" value="F:methylthiotransferase activity"/>
    <property type="evidence" value="ECO:0007669"/>
    <property type="project" value="InterPro"/>
</dbReference>
<dbReference type="Pfam" id="PF01938">
    <property type="entry name" value="TRAM"/>
    <property type="match status" value="1"/>
</dbReference>
<dbReference type="AlphaFoldDB" id="A0A7R8H0K5"/>
<dbReference type="SUPFAM" id="SSF50965">
    <property type="entry name" value="Galactose oxidase, central domain"/>
    <property type="match status" value="1"/>
</dbReference>
<keyword evidence="6" id="KW-0677">Repeat</keyword>
<dbReference type="UniPathway" id="UPA00143"/>
<dbReference type="PROSITE" id="PS50926">
    <property type="entry name" value="TRAM"/>
    <property type="match status" value="1"/>
</dbReference>
<name>A0A7R8H0K5_LEPSM</name>
<evidence type="ECO:0000256" key="1">
    <source>
        <dbReference type="ARBA" id="ARBA00001966"/>
    </source>
</evidence>
<evidence type="ECO:0000256" key="11">
    <source>
        <dbReference type="SAM" id="Phobius"/>
    </source>
</evidence>
<dbReference type="OrthoDB" id="190098at2759"/>
<keyword evidence="11" id="KW-1133">Transmembrane helix</keyword>
<dbReference type="SUPFAM" id="SSF102114">
    <property type="entry name" value="Radical SAM enzymes"/>
    <property type="match status" value="1"/>
</dbReference>
<dbReference type="GO" id="GO:0051539">
    <property type="term" value="F:4 iron, 4 sulfur cluster binding"/>
    <property type="evidence" value="ECO:0007669"/>
    <property type="project" value="UniProtKB-KW"/>
</dbReference>
<dbReference type="PROSITE" id="PS01278">
    <property type="entry name" value="MTTASE_RADICAL"/>
    <property type="match status" value="1"/>
</dbReference>
<evidence type="ECO:0000313" key="12">
    <source>
        <dbReference type="EMBL" id="CAF2791575.1"/>
    </source>
</evidence>
<dbReference type="Pfam" id="PF00651">
    <property type="entry name" value="BTB"/>
    <property type="match status" value="1"/>
</dbReference>
<keyword evidence="11" id="KW-0812">Transmembrane</keyword>
<keyword evidence="3" id="KW-0004">4Fe-4S</keyword>
<dbReference type="Pfam" id="PF01344">
    <property type="entry name" value="Kelch_1"/>
    <property type="match status" value="5"/>
</dbReference>
<keyword evidence="5" id="KW-0479">Metal-binding</keyword>
<dbReference type="InterPro" id="IPR020612">
    <property type="entry name" value="Methylthiotransferase_CS"/>
</dbReference>
<dbReference type="InterPro" id="IPR000210">
    <property type="entry name" value="BTB/POZ_dom"/>
</dbReference>
<dbReference type="Gene3D" id="3.30.710.10">
    <property type="entry name" value="Potassium Channel Kv1.1, Chain A"/>
    <property type="match status" value="1"/>
</dbReference>
<feature type="compositionally biased region" description="Basic and acidic residues" evidence="10">
    <location>
        <begin position="557"/>
        <end position="571"/>
    </location>
</feature>
<dbReference type="InterPro" id="IPR002792">
    <property type="entry name" value="TRAM_dom"/>
</dbReference>
<proteinExistence type="predicted"/>
<evidence type="ECO:0000313" key="13">
    <source>
        <dbReference type="Proteomes" id="UP000675881"/>
    </source>
</evidence>
<evidence type="ECO:0000256" key="6">
    <source>
        <dbReference type="ARBA" id="ARBA00022737"/>
    </source>
</evidence>
<comment type="cofactor">
    <cofactor evidence="1">
        <name>[4Fe-4S] cluster</name>
        <dbReference type="ChEBI" id="CHEBI:49883"/>
    </cofactor>
</comment>
<evidence type="ECO:0000256" key="3">
    <source>
        <dbReference type="ARBA" id="ARBA00022485"/>
    </source>
</evidence>
<evidence type="ECO:0000256" key="5">
    <source>
        <dbReference type="ARBA" id="ARBA00022723"/>
    </source>
</evidence>
<dbReference type="InterPro" id="IPR006652">
    <property type="entry name" value="Kelch_1"/>
</dbReference>